<dbReference type="Gene3D" id="2.40.10.10">
    <property type="entry name" value="Trypsin-like serine proteases"/>
    <property type="match status" value="2"/>
</dbReference>
<dbReference type="RefSeq" id="WP_220104289.1">
    <property type="nucleotide sequence ID" value="NZ_JAHZSS010000013.1"/>
</dbReference>
<dbReference type="InterPro" id="IPR043504">
    <property type="entry name" value="Peptidase_S1_PA_chymotrypsin"/>
</dbReference>
<dbReference type="InterPro" id="IPR009003">
    <property type="entry name" value="Peptidase_S1_PA"/>
</dbReference>
<reference evidence="2" key="1">
    <citation type="submission" date="2021-07" db="EMBL/GenBank/DDBJ databases">
        <title>Neiella marina sp. nov., isolated from the intestinal content of sea cucumber Apostichopus japonicus.</title>
        <authorList>
            <person name="Bai X."/>
        </authorList>
    </citation>
    <scope>NUCLEOTIDE SEQUENCE</scope>
    <source>
        <strain evidence="2">126</strain>
    </source>
</reference>
<feature type="signal peptide" evidence="1">
    <location>
        <begin position="1"/>
        <end position="28"/>
    </location>
</feature>
<keyword evidence="2" id="KW-0378">Hydrolase</keyword>
<evidence type="ECO:0000313" key="2">
    <source>
        <dbReference type="EMBL" id="MBW8191606.1"/>
    </source>
</evidence>
<accession>A0ABS7EIM1</accession>
<dbReference type="SUPFAM" id="SSF50494">
    <property type="entry name" value="Trypsin-like serine proteases"/>
    <property type="match status" value="1"/>
</dbReference>
<comment type="caution">
    <text evidence="2">The sequence shown here is derived from an EMBL/GenBank/DDBJ whole genome shotgun (WGS) entry which is preliminary data.</text>
</comment>
<dbReference type="GO" id="GO:0008233">
    <property type="term" value="F:peptidase activity"/>
    <property type="evidence" value="ECO:0007669"/>
    <property type="project" value="UniProtKB-KW"/>
</dbReference>
<dbReference type="Proteomes" id="UP001166251">
    <property type="component" value="Unassembled WGS sequence"/>
</dbReference>
<dbReference type="PANTHER" id="PTHR43019">
    <property type="entry name" value="SERINE ENDOPROTEASE DEGS"/>
    <property type="match status" value="1"/>
</dbReference>
<organism evidence="2 3">
    <name type="scientific">Neiella holothuriorum</name>
    <dbReference type="NCBI Taxonomy" id="2870530"/>
    <lineage>
        <taxon>Bacteria</taxon>
        <taxon>Pseudomonadati</taxon>
        <taxon>Pseudomonadota</taxon>
        <taxon>Gammaproteobacteria</taxon>
        <taxon>Alteromonadales</taxon>
        <taxon>Echinimonadaceae</taxon>
        <taxon>Neiella</taxon>
    </lineage>
</organism>
<keyword evidence="2" id="KW-0645">Protease</keyword>
<evidence type="ECO:0000256" key="1">
    <source>
        <dbReference type="SAM" id="SignalP"/>
    </source>
</evidence>
<dbReference type="EMBL" id="JAHZSS010000013">
    <property type="protein sequence ID" value="MBW8191606.1"/>
    <property type="molecule type" value="Genomic_DNA"/>
</dbReference>
<dbReference type="PANTHER" id="PTHR43019:SF23">
    <property type="entry name" value="PROTEASE DO-LIKE 5, CHLOROPLASTIC"/>
    <property type="match status" value="1"/>
</dbReference>
<evidence type="ECO:0000313" key="3">
    <source>
        <dbReference type="Proteomes" id="UP001166251"/>
    </source>
</evidence>
<protein>
    <submittedName>
        <fullName evidence="2">Serine protease</fullName>
    </submittedName>
</protein>
<keyword evidence="1" id="KW-0732">Signal</keyword>
<dbReference type="Pfam" id="PF13365">
    <property type="entry name" value="Trypsin_2"/>
    <property type="match status" value="1"/>
</dbReference>
<dbReference type="GO" id="GO:0006508">
    <property type="term" value="P:proteolysis"/>
    <property type="evidence" value="ECO:0007669"/>
    <property type="project" value="UniProtKB-KW"/>
</dbReference>
<feature type="chain" id="PRO_5045757903" evidence="1">
    <location>
        <begin position="29"/>
        <end position="257"/>
    </location>
</feature>
<proteinExistence type="predicted"/>
<gene>
    <name evidence="2" type="ORF">K0504_11210</name>
</gene>
<name>A0ABS7EIM1_9GAMM</name>
<keyword evidence="3" id="KW-1185">Reference proteome</keyword>
<sequence length="257" mass="27510">MNTLSKAARYIRWILVITISLSASPVHAHNPLPKTILKVKPSIVGIGLHDPRSAPKTTLSATGFVIGNGQLVATNAHAIPDLNSERNQSIAVLVPGGRTSEVYKATLVAKDDEHDLAIVRFQGKRLPPLSFSNQTVLEGQAIAFTGFPIGPVLGLYPTTHRGIIAAKTPVILPVPQVGKLTAKQLKRMKHPFEVYQLDATAYPGNSGSPVYDQTTGEVIAVINKVLLTGNKESALTKPSAISYAIPVKHLQELLTSL</sequence>